<protein>
    <submittedName>
        <fullName evidence="1">Uncharacterized protein</fullName>
    </submittedName>
</protein>
<gene>
    <name evidence="1" type="ORF">D5281_11550</name>
</gene>
<proteinExistence type="predicted"/>
<dbReference type="AlphaFoldDB" id="A0A9X5BGH6"/>
<dbReference type="RefSeq" id="WP_160560339.1">
    <property type="nucleotide sequence ID" value="NZ_QZDT01000017.1"/>
</dbReference>
<evidence type="ECO:0000313" key="2">
    <source>
        <dbReference type="Proteomes" id="UP001154420"/>
    </source>
</evidence>
<keyword evidence="2" id="KW-1185">Reference proteome</keyword>
<comment type="caution">
    <text evidence="1">The sequence shown here is derived from an EMBL/GenBank/DDBJ whole genome shotgun (WGS) entry which is preliminary data.</text>
</comment>
<sequence>MTQKELFLSLKSYQDFDKNRGAFRGMRIDDEIRAHSDKIFPKAYAPKDMHREVRLVDEE</sequence>
<name>A0A9X5BGH6_9FIRM</name>
<dbReference type="Proteomes" id="UP001154420">
    <property type="component" value="Unassembled WGS sequence"/>
</dbReference>
<reference evidence="1" key="1">
    <citation type="submission" date="2018-09" db="EMBL/GenBank/DDBJ databases">
        <title>Murine metabolic-syndrome-specific gut microbial biobank.</title>
        <authorList>
            <person name="Liu C."/>
        </authorList>
    </citation>
    <scope>NUCLEOTIDE SEQUENCE</scope>
    <source>
        <strain evidence="1">D42-62</strain>
    </source>
</reference>
<accession>A0A9X5BGH6</accession>
<dbReference type="OrthoDB" id="9893349at2"/>
<evidence type="ECO:0000313" key="1">
    <source>
        <dbReference type="EMBL" id="NBJ93212.1"/>
    </source>
</evidence>
<organism evidence="1 2">
    <name type="scientific">Parablautia muri</name>
    <dbReference type="NCBI Taxonomy" id="2320879"/>
    <lineage>
        <taxon>Bacteria</taxon>
        <taxon>Bacillati</taxon>
        <taxon>Bacillota</taxon>
        <taxon>Clostridia</taxon>
        <taxon>Lachnospirales</taxon>
        <taxon>Lachnospiraceae</taxon>
        <taxon>Parablautia</taxon>
    </lineage>
</organism>
<dbReference type="EMBL" id="QZDT01000017">
    <property type="protein sequence ID" value="NBJ93212.1"/>
    <property type="molecule type" value="Genomic_DNA"/>
</dbReference>